<comment type="cofactor">
    <cofactor evidence="1">
        <name>pantetheine 4'-phosphate</name>
        <dbReference type="ChEBI" id="CHEBI:47942"/>
    </cofactor>
</comment>
<dbReference type="InterPro" id="IPR000873">
    <property type="entry name" value="AMP-dep_synth/lig_dom"/>
</dbReference>
<dbReference type="FunFam" id="3.40.50.12780:FF:000012">
    <property type="entry name" value="Non-ribosomal peptide synthetase"/>
    <property type="match status" value="1"/>
</dbReference>
<dbReference type="NCBIfam" id="TIGR01733">
    <property type="entry name" value="AA-adenyl-dom"/>
    <property type="match status" value="1"/>
</dbReference>
<accession>A0A931AB44</accession>
<feature type="compositionally biased region" description="Low complexity" evidence="6">
    <location>
        <begin position="471"/>
        <end position="486"/>
    </location>
</feature>
<evidence type="ECO:0000256" key="2">
    <source>
        <dbReference type="ARBA" id="ARBA00022450"/>
    </source>
</evidence>
<dbReference type="SUPFAM" id="SSF47336">
    <property type="entry name" value="ACP-like"/>
    <property type="match status" value="1"/>
</dbReference>
<dbReference type="SUPFAM" id="SSF56801">
    <property type="entry name" value="Acetyl-CoA synthetase-like"/>
    <property type="match status" value="1"/>
</dbReference>
<evidence type="ECO:0000313" key="8">
    <source>
        <dbReference type="EMBL" id="MBF8188608.1"/>
    </source>
</evidence>
<dbReference type="Gene3D" id="3.30.559.10">
    <property type="entry name" value="Chloramphenicol acetyltransferase-like domain"/>
    <property type="match status" value="1"/>
</dbReference>
<protein>
    <submittedName>
        <fullName evidence="8">Amino acid adenylation domain-containing protein</fullName>
    </submittedName>
</protein>
<sequence>MTLTELIEAQAAATPDAPALRFGDVTLTYAELDRAASNLAVRLRERGAGPERIVAVALERSAELVVALVAVLKTGAAYLPVDPDYPAERATFMLADAEPVTTLRTLTLDLAGQAGPGVRVDPRNPAYVIYTSGSTGRPKGVVVSHEAIVNRIRWMQAEYGLTAEDRVLQKTPSSFDVSVWEFFWPLVTGATLVVAEPGGHRDAAYLAALIQRERVTTVHFVPSMLRAFLADPDATGCTGLRTVICSGEALPAGLAAGFHASLPGTGLHNLYGPTEAAVDVTFWPCRPGVEGPVPIGRPVWNTTIHVLDQNLRPASYGELYIGGVQVARGYLRRPGLTAERFVPDPFGPPGARMYRTGDLARRRQDGVVEYAGRVDDQIKIRGFRVEPGEVEAALAAHPEVRQAVVAAREDRPGVLRLVGYVVPAGGGRVDPAELREHVAARLPAHMVPAAFVHLESPPLTANGKLDRRALPAPETEPASPTAAGTGKAAGGAGESVTPGARPGGVPGDGFSEEAADELVAAEETLARLFAEVLRLPSVSGTDDFFALGGDSILALHLVGRARRAGLAITARQVLDLGTVRALAAVAGKGTAAESRAAALGAVPATPIMGWLRERGEQIDHFAQSMTLRLPRDVDGDRLTLALQAVLDHHDLLRARLSADGLEVPPPGTVTAAALLREVPAGAASGSEGPGTVLPAVAAADGEGPGTVPASGNEGPGTVLPGEAVAAARAGLAPRDGVMVRAVWLNAGQGGQSLLHVVAHHLVVDGVSWRVLAEDLAQAYESGTPLVRSASFRTWARGLRALDHRAELPYWRETLTGAAAWDLDPLLDTTATSARLTLSARLDVSLDLVLAALAGAVAEHRARHGRPGGHELLVDVEGHGREDVVAGADLSRTVGWFTSISPVRLDSGSVDGVSRRLRAVPGKGVGYGLLRYLAPDSGAELARLPRPRICVNYLGRFAEDGGDWGMVLDQESFLDLADPGLPLAHALTIDAHVAEGPEGARLEATWTWAARLLPESVIRELADLWLDALTTSTPSATFLVGIDQEELDEFEETLA</sequence>
<evidence type="ECO:0000256" key="1">
    <source>
        <dbReference type="ARBA" id="ARBA00001957"/>
    </source>
</evidence>
<dbReference type="GO" id="GO:0005829">
    <property type="term" value="C:cytosol"/>
    <property type="evidence" value="ECO:0007669"/>
    <property type="project" value="TreeGrafter"/>
</dbReference>
<dbReference type="GO" id="GO:0009366">
    <property type="term" value="C:enterobactin synthetase complex"/>
    <property type="evidence" value="ECO:0007669"/>
    <property type="project" value="TreeGrafter"/>
</dbReference>
<dbReference type="Pfam" id="PF00501">
    <property type="entry name" value="AMP-binding"/>
    <property type="match status" value="2"/>
</dbReference>
<dbReference type="PANTHER" id="PTHR45527:SF1">
    <property type="entry name" value="FATTY ACID SYNTHASE"/>
    <property type="match status" value="1"/>
</dbReference>
<dbReference type="SUPFAM" id="SSF52777">
    <property type="entry name" value="CoA-dependent acyltransferases"/>
    <property type="match status" value="2"/>
</dbReference>
<dbReference type="FunFam" id="3.30.300.30:FF:000010">
    <property type="entry name" value="Enterobactin synthetase component F"/>
    <property type="match status" value="1"/>
</dbReference>
<dbReference type="NCBIfam" id="TIGR01720">
    <property type="entry name" value="NRPS-para261"/>
    <property type="match status" value="1"/>
</dbReference>
<keyword evidence="3" id="KW-0597">Phosphoprotein</keyword>
<dbReference type="FunFam" id="2.30.38.10:FF:000001">
    <property type="entry name" value="Non-ribosomal peptide synthetase PvdI"/>
    <property type="match status" value="1"/>
</dbReference>
<evidence type="ECO:0000256" key="4">
    <source>
        <dbReference type="ARBA" id="ARBA00022737"/>
    </source>
</evidence>
<dbReference type="PROSITE" id="PS50075">
    <property type="entry name" value="CARRIER"/>
    <property type="match status" value="1"/>
</dbReference>
<keyword evidence="5" id="KW-0045">Antibiotic biosynthesis</keyword>
<evidence type="ECO:0000256" key="5">
    <source>
        <dbReference type="ARBA" id="ARBA00023194"/>
    </source>
</evidence>
<dbReference type="RefSeq" id="WP_195897556.1">
    <property type="nucleotide sequence ID" value="NZ_JADOGI010000070.1"/>
</dbReference>
<evidence type="ECO:0000256" key="3">
    <source>
        <dbReference type="ARBA" id="ARBA00022553"/>
    </source>
</evidence>
<dbReference type="InterPro" id="IPR045851">
    <property type="entry name" value="AMP-bd_C_sf"/>
</dbReference>
<dbReference type="InterPro" id="IPR010071">
    <property type="entry name" value="AA_adenyl_dom"/>
</dbReference>
<dbReference type="InterPro" id="IPR025110">
    <property type="entry name" value="AMP-bd_C"/>
</dbReference>
<dbReference type="CDD" id="cd17646">
    <property type="entry name" value="A_NRPS_AB3403-like"/>
    <property type="match status" value="1"/>
</dbReference>
<keyword evidence="9" id="KW-1185">Reference proteome</keyword>
<feature type="domain" description="Carrier" evidence="7">
    <location>
        <begin position="516"/>
        <end position="590"/>
    </location>
</feature>
<gene>
    <name evidence="8" type="ORF">ITP53_23345</name>
</gene>
<dbReference type="Proteomes" id="UP000605361">
    <property type="component" value="Unassembled WGS sequence"/>
</dbReference>
<dbReference type="GO" id="GO:0009239">
    <property type="term" value="P:enterobactin biosynthetic process"/>
    <property type="evidence" value="ECO:0007669"/>
    <property type="project" value="TreeGrafter"/>
</dbReference>
<evidence type="ECO:0000259" key="7">
    <source>
        <dbReference type="PROSITE" id="PS50075"/>
    </source>
</evidence>
<dbReference type="Pfam" id="PF13193">
    <property type="entry name" value="AMP-binding_C"/>
    <property type="match status" value="1"/>
</dbReference>
<comment type="caution">
    <text evidence="8">The sequence shown here is derived from an EMBL/GenBank/DDBJ whole genome shotgun (WGS) entry which is preliminary data.</text>
</comment>
<organism evidence="8 9">
    <name type="scientific">Nonomuraea cypriaca</name>
    <dbReference type="NCBI Taxonomy" id="1187855"/>
    <lineage>
        <taxon>Bacteria</taxon>
        <taxon>Bacillati</taxon>
        <taxon>Actinomycetota</taxon>
        <taxon>Actinomycetes</taxon>
        <taxon>Streptosporangiales</taxon>
        <taxon>Streptosporangiaceae</taxon>
        <taxon>Nonomuraea</taxon>
    </lineage>
</organism>
<feature type="region of interest" description="Disordered" evidence="6">
    <location>
        <begin position="470"/>
        <end position="511"/>
    </location>
</feature>
<dbReference type="InterPro" id="IPR023213">
    <property type="entry name" value="CAT-like_dom_sf"/>
</dbReference>
<dbReference type="InterPro" id="IPR042099">
    <property type="entry name" value="ANL_N_sf"/>
</dbReference>
<dbReference type="GO" id="GO:0031177">
    <property type="term" value="F:phosphopantetheine binding"/>
    <property type="evidence" value="ECO:0007669"/>
    <property type="project" value="InterPro"/>
</dbReference>
<dbReference type="PROSITE" id="PS00012">
    <property type="entry name" value="PHOSPHOPANTETHEINE"/>
    <property type="match status" value="1"/>
</dbReference>
<dbReference type="Gene3D" id="3.30.559.30">
    <property type="entry name" value="Nonribosomal peptide synthetase, condensation domain"/>
    <property type="match status" value="1"/>
</dbReference>
<dbReference type="InterPro" id="IPR020845">
    <property type="entry name" value="AMP-binding_CS"/>
</dbReference>
<dbReference type="Pfam" id="PF00550">
    <property type="entry name" value="PP-binding"/>
    <property type="match status" value="1"/>
</dbReference>
<name>A0A931AB44_9ACTN</name>
<dbReference type="InterPro" id="IPR020806">
    <property type="entry name" value="PKS_PP-bd"/>
</dbReference>
<dbReference type="PANTHER" id="PTHR45527">
    <property type="entry name" value="NONRIBOSOMAL PEPTIDE SYNTHETASE"/>
    <property type="match status" value="1"/>
</dbReference>
<dbReference type="PROSITE" id="PS00455">
    <property type="entry name" value="AMP_BINDING"/>
    <property type="match status" value="1"/>
</dbReference>
<dbReference type="GO" id="GO:0043041">
    <property type="term" value="P:amino acid activation for nonribosomal peptide biosynthetic process"/>
    <property type="evidence" value="ECO:0007669"/>
    <property type="project" value="TreeGrafter"/>
</dbReference>
<dbReference type="AlphaFoldDB" id="A0A931AB44"/>
<proteinExistence type="predicted"/>
<dbReference type="GO" id="GO:0008610">
    <property type="term" value="P:lipid biosynthetic process"/>
    <property type="evidence" value="ECO:0007669"/>
    <property type="project" value="UniProtKB-ARBA"/>
</dbReference>
<dbReference type="InterPro" id="IPR010060">
    <property type="entry name" value="NRPS_synth"/>
</dbReference>
<dbReference type="GO" id="GO:0047527">
    <property type="term" value="F:2,3-dihydroxybenzoate-serine ligase activity"/>
    <property type="evidence" value="ECO:0007669"/>
    <property type="project" value="TreeGrafter"/>
</dbReference>
<evidence type="ECO:0000313" key="9">
    <source>
        <dbReference type="Proteomes" id="UP000605361"/>
    </source>
</evidence>
<reference evidence="8" key="1">
    <citation type="submission" date="2020-11" db="EMBL/GenBank/DDBJ databases">
        <title>Whole-genome analyses of Nonomuraea sp. K274.</title>
        <authorList>
            <person name="Veyisoglu A."/>
        </authorList>
    </citation>
    <scope>NUCLEOTIDE SEQUENCE</scope>
    <source>
        <strain evidence="8">K274</strain>
    </source>
</reference>
<dbReference type="EMBL" id="JADOGI010000070">
    <property type="protein sequence ID" value="MBF8188608.1"/>
    <property type="molecule type" value="Genomic_DNA"/>
</dbReference>
<dbReference type="InterPro" id="IPR036736">
    <property type="entry name" value="ACP-like_sf"/>
</dbReference>
<dbReference type="Pfam" id="PF00668">
    <property type="entry name" value="Condensation"/>
    <property type="match status" value="1"/>
</dbReference>
<dbReference type="InterPro" id="IPR006162">
    <property type="entry name" value="Ppantetheine_attach_site"/>
</dbReference>
<dbReference type="SMART" id="SM00823">
    <property type="entry name" value="PKS_PP"/>
    <property type="match status" value="1"/>
</dbReference>
<dbReference type="FunFam" id="3.40.50.980:FF:000002">
    <property type="entry name" value="Enterobactin synthetase component F"/>
    <property type="match status" value="1"/>
</dbReference>
<dbReference type="InterPro" id="IPR001242">
    <property type="entry name" value="Condensation_dom"/>
</dbReference>
<keyword evidence="2" id="KW-0596">Phosphopantetheine</keyword>
<keyword evidence="4" id="KW-0677">Repeat</keyword>
<evidence type="ECO:0000256" key="6">
    <source>
        <dbReference type="SAM" id="MobiDB-lite"/>
    </source>
</evidence>
<dbReference type="InterPro" id="IPR009081">
    <property type="entry name" value="PP-bd_ACP"/>
</dbReference>
<dbReference type="Gene3D" id="1.10.1200.10">
    <property type="entry name" value="ACP-like"/>
    <property type="match status" value="1"/>
</dbReference>
<dbReference type="Gene3D" id="3.40.50.12780">
    <property type="entry name" value="N-terminal domain of ligase-like"/>
    <property type="match status" value="1"/>
</dbReference>
<dbReference type="Gene3D" id="3.30.300.30">
    <property type="match status" value="1"/>
</dbReference>